<evidence type="ECO:0000313" key="1">
    <source>
        <dbReference type="EMBL" id="MPC34094.1"/>
    </source>
</evidence>
<dbReference type="EMBL" id="VSRR010002980">
    <property type="protein sequence ID" value="MPC34094.1"/>
    <property type="molecule type" value="Genomic_DNA"/>
</dbReference>
<accession>A0A5B7ENT3</accession>
<reference evidence="1 2" key="1">
    <citation type="submission" date="2019-05" db="EMBL/GenBank/DDBJ databases">
        <title>Another draft genome of Portunus trituberculatus and its Hox gene families provides insights of decapod evolution.</title>
        <authorList>
            <person name="Jeong J.-H."/>
            <person name="Song I."/>
            <person name="Kim S."/>
            <person name="Choi T."/>
            <person name="Kim D."/>
            <person name="Ryu S."/>
            <person name="Kim W."/>
        </authorList>
    </citation>
    <scope>NUCLEOTIDE SEQUENCE [LARGE SCALE GENOMIC DNA]</scope>
    <source>
        <tissue evidence="1">Muscle</tissue>
    </source>
</reference>
<dbReference type="AlphaFoldDB" id="A0A5B7ENT3"/>
<organism evidence="1 2">
    <name type="scientific">Portunus trituberculatus</name>
    <name type="common">Swimming crab</name>
    <name type="synonym">Neptunus trituberculatus</name>
    <dbReference type="NCBI Taxonomy" id="210409"/>
    <lineage>
        <taxon>Eukaryota</taxon>
        <taxon>Metazoa</taxon>
        <taxon>Ecdysozoa</taxon>
        <taxon>Arthropoda</taxon>
        <taxon>Crustacea</taxon>
        <taxon>Multicrustacea</taxon>
        <taxon>Malacostraca</taxon>
        <taxon>Eumalacostraca</taxon>
        <taxon>Eucarida</taxon>
        <taxon>Decapoda</taxon>
        <taxon>Pleocyemata</taxon>
        <taxon>Brachyura</taxon>
        <taxon>Eubrachyura</taxon>
        <taxon>Portunoidea</taxon>
        <taxon>Portunidae</taxon>
        <taxon>Portuninae</taxon>
        <taxon>Portunus</taxon>
    </lineage>
</organism>
<keyword evidence="2" id="KW-1185">Reference proteome</keyword>
<proteinExistence type="predicted"/>
<comment type="caution">
    <text evidence="1">The sequence shown here is derived from an EMBL/GenBank/DDBJ whole genome shotgun (WGS) entry which is preliminary data.</text>
</comment>
<sequence>MSCCSGSAALLCSLCQRQERSSLREAQEEKQQKFYGTFTVTHWFLITDGLIHQGGRLYCVRQQDT</sequence>
<dbReference type="Proteomes" id="UP000324222">
    <property type="component" value="Unassembled WGS sequence"/>
</dbReference>
<name>A0A5B7ENT3_PORTR</name>
<evidence type="ECO:0000313" key="2">
    <source>
        <dbReference type="Proteomes" id="UP000324222"/>
    </source>
</evidence>
<gene>
    <name evidence="1" type="ORF">E2C01_027472</name>
</gene>
<protein>
    <submittedName>
        <fullName evidence="1">Uncharacterized protein</fullName>
    </submittedName>
</protein>